<proteinExistence type="predicted"/>
<name>G0U5W6_TRYVY</name>
<evidence type="ECO:0000313" key="1">
    <source>
        <dbReference type="EMBL" id="CCC51267.1"/>
    </source>
</evidence>
<gene>
    <name evidence="1" type="ORF">TVY486_1003200</name>
</gene>
<dbReference type="EMBL" id="HE573026">
    <property type="protein sequence ID" value="CCC51267.1"/>
    <property type="molecule type" value="Genomic_DNA"/>
</dbReference>
<dbReference type="AlphaFoldDB" id="G0U5W6"/>
<reference evidence="1" key="1">
    <citation type="journal article" date="2012" name="Proc. Natl. Acad. Sci. U.S.A.">
        <title>Antigenic diversity is generated by distinct evolutionary mechanisms in African trypanosome species.</title>
        <authorList>
            <person name="Jackson A.P."/>
            <person name="Berry A."/>
            <person name="Aslett M."/>
            <person name="Allison H.C."/>
            <person name="Burton P."/>
            <person name="Vavrova-Anderson J."/>
            <person name="Brown R."/>
            <person name="Browne H."/>
            <person name="Corton N."/>
            <person name="Hauser H."/>
            <person name="Gamble J."/>
            <person name="Gilderthorp R."/>
            <person name="Marcello L."/>
            <person name="McQuillan J."/>
            <person name="Otto T.D."/>
            <person name="Quail M.A."/>
            <person name="Sanders M.J."/>
            <person name="van Tonder A."/>
            <person name="Ginger M.L."/>
            <person name="Field M.C."/>
            <person name="Barry J.D."/>
            <person name="Hertz-Fowler C."/>
            <person name="Berriman M."/>
        </authorList>
    </citation>
    <scope>NUCLEOTIDE SEQUENCE</scope>
    <source>
        <strain evidence="1">Y486</strain>
    </source>
</reference>
<feature type="non-terminal residue" evidence="1">
    <location>
        <position position="1"/>
    </location>
</feature>
<accession>G0U5W6</accession>
<dbReference type="VEuPathDB" id="TriTrypDB:TvY486_1003200"/>
<organism evidence="1">
    <name type="scientific">Trypanosoma vivax (strain Y486)</name>
    <dbReference type="NCBI Taxonomy" id="1055687"/>
    <lineage>
        <taxon>Eukaryota</taxon>
        <taxon>Discoba</taxon>
        <taxon>Euglenozoa</taxon>
        <taxon>Kinetoplastea</taxon>
        <taxon>Metakinetoplastina</taxon>
        <taxon>Trypanosomatida</taxon>
        <taxon>Trypanosomatidae</taxon>
        <taxon>Trypanosoma</taxon>
        <taxon>Duttonella</taxon>
    </lineage>
</organism>
<protein>
    <submittedName>
        <fullName evidence="1">Uncharacterized protein</fullName>
    </submittedName>
</protein>
<sequence>TAFWSWWKFSFGYRMQFVLWLRRGQIYGICSGEPSPQFSETPKCHFHSQAPRTRHALIFPPPPPNTQTHTQTHFCGSCWHFPIGMALAFLWVLHHYDHLFSSTFPSTGIYSRTAATDKR</sequence>